<sequence>MLRVHGKISNVWIYLYFRLQ</sequence>
<proteinExistence type="predicted"/>
<name>A0A0K2UJC8_LEPSM</name>
<organism evidence="1">
    <name type="scientific">Lepeophtheirus salmonis</name>
    <name type="common">Salmon louse</name>
    <name type="synonym">Caligus salmonis</name>
    <dbReference type="NCBI Taxonomy" id="72036"/>
    <lineage>
        <taxon>Eukaryota</taxon>
        <taxon>Metazoa</taxon>
        <taxon>Ecdysozoa</taxon>
        <taxon>Arthropoda</taxon>
        <taxon>Crustacea</taxon>
        <taxon>Multicrustacea</taxon>
        <taxon>Hexanauplia</taxon>
        <taxon>Copepoda</taxon>
        <taxon>Siphonostomatoida</taxon>
        <taxon>Caligidae</taxon>
        <taxon>Lepeophtheirus</taxon>
    </lineage>
</organism>
<evidence type="ECO:0000313" key="1">
    <source>
        <dbReference type="EMBL" id="CDW38047.1"/>
    </source>
</evidence>
<dbReference type="EMBL" id="HACA01020686">
    <property type="protein sequence ID" value="CDW38047.1"/>
    <property type="molecule type" value="Transcribed_RNA"/>
</dbReference>
<reference evidence="1" key="1">
    <citation type="submission" date="2014-05" db="EMBL/GenBank/DDBJ databases">
        <authorList>
            <person name="Chronopoulou M."/>
        </authorList>
    </citation>
    <scope>NUCLEOTIDE SEQUENCE</scope>
    <source>
        <tissue evidence="1">Whole organism</tissue>
    </source>
</reference>
<protein>
    <submittedName>
        <fullName evidence="1">Uncharacterized protein</fullName>
    </submittedName>
</protein>
<dbReference type="AlphaFoldDB" id="A0A0K2UJC8"/>
<accession>A0A0K2UJC8</accession>